<comment type="caution">
    <text evidence="2">The sequence shown here is derived from an EMBL/GenBank/DDBJ whole genome shotgun (WGS) entry which is preliminary data.</text>
</comment>
<dbReference type="SUPFAM" id="SSF53474">
    <property type="entry name" value="alpha/beta-Hydrolases"/>
    <property type="match status" value="1"/>
</dbReference>
<dbReference type="InterPro" id="IPR029058">
    <property type="entry name" value="AB_hydrolase_fold"/>
</dbReference>
<feature type="domain" description="Fungal lipase-type" evidence="1">
    <location>
        <begin position="84"/>
        <end position="196"/>
    </location>
</feature>
<dbReference type="GO" id="GO:0006629">
    <property type="term" value="P:lipid metabolic process"/>
    <property type="evidence" value="ECO:0007669"/>
    <property type="project" value="InterPro"/>
</dbReference>
<dbReference type="InterPro" id="IPR051218">
    <property type="entry name" value="Sec_MonoDiacylglyc_Lipase"/>
</dbReference>
<organism evidence="2 3">
    <name type="scientific">Brachionus calyciflorus</name>
    <dbReference type="NCBI Taxonomy" id="104777"/>
    <lineage>
        <taxon>Eukaryota</taxon>
        <taxon>Metazoa</taxon>
        <taxon>Spiralia</taxon>
        <taxon>Gnathifera</taxon>
        <taxon>Rotifera</taxon>
        <taxon>Eurotatoria</taxon>
        <taxon>Monogononta</taxon>
        <taxon>Pseudotrocha</taxon>
        <taxon>Ploima</taxon>
        <taxon>Brachionidae</taxon>
        <taxon>Brachionus</taxon>
    </lineage>
</organism>
<protein>
    <recommendedName>
        <fullName evidence="1">Fungal lipase-type domain-containing protein</fullName>
    </recommendedName>
</protein>
<dbReference type="OrthoDB" id="438440at2759"/>
<sequence length="414" mass="48473">MVLDYKSQDFKEILFNCCLMAKIAYESNPIEFMNDYIENNFIKHTLGDLTYSNAKIKKNSIHVLNELINIRYLVAKNEKLKRIIVAFRGTATLSDKFTDIFLCAKKTYDEAKVHCGFYNRAFKVPTDYFEKNLEAGYTILLTGHSLGAATAALLTVKLLIDLNFKEKFAEKIYFIGFGCPLFGDNLFKEVLKKNQLSRNLLFIKEKSDFFVDLFQFLVESLFESDSDCFVEEFLNDSFTFIENQLFEKFEQALDKFIKKMTKKSLKICVCQNGILLIINETCDLVEEYDEYEYVLNEDMIKNIWKNHSIESYYEDLKKKILFGFVTKDSTVIPRLGRLNDLDLKIEYAKLISIERNVDHVTVKIEIELQPKENIEYFIGGYLSFCSFNSKLFNLNFKNMIFKFYDQNAIFNSVN</sequence>
<dbReference type="Gene3D" id="3.40.50.1820">
    <property type="entry name" value="alpha/beta hydrolase"/>
    <property type="match status" value="1"/>
</dbReference>
<dbReference type="AlphaFoldDB" id="A0A813R1J2"/>
<evidence type="ECO:0000313" key="2">
    <source>
        <dbReference type="EMBL" id="CAF0774680.1"/>
    </source>
</evidence>
<keyword evidence="3" id="KW-1185">Reference proteome</keyword>
<dbReference type="Pfam" id="PF01764">
    <property type="entry name" value="Lipase_3"/>
    <property type="match status" value="1"/>
</dbReference>
<dbReference type="PANTHER" id="PTHR45856">
    <property type="entry name" value="ALPHA/BETA-HYDROLASES SUPERFAMILY PROTEIN"/>
    <property type="match status" value="1"/>
</dbReference>
<reference evidence="2" key="1">
    <citation type="submission" date="2021-02" db="EMBL/GenBank/DDBJ databases">
        <authorList>
            <person name="Nowell W R."/>
        </authorList>
    </citation>
    <scope>NUCLEOTIDE SEQUENCE</scope>
    <source>
        <strain evidence="2">Ploen Becks lab</strain>
    </source>
</reference>
<evidence type="ECO:0000259" key="1">
    <source>
        <dbReference type="Pfam" id="PF01764"/>
    </source>
</evidence>
<gene>
    <name evidence="2" type="ORF">OXX778_LOCUS5140</name>
</gene>
<dbReference type="CDD" id="cd00519">
    <property type="entry name" value="Lipase_3"/>
    <property type="match status" value="1"/>
</dbReference>
<name>A0A813R1J2_9BILA</name>
<proteinExistence type="predicted"/>
<dbReference type="Proteomes" id="UP000663879">
    <property type="component" value="Unassembled WGS sequence"/>
</dbReference>
<evidence type="ECO:0000313" key="3">
    <source>
        <dbReference type="Proteomes" id="UP000663879"/>
    </source>
</evidence>
<accession>A0A813R1J2</accession>
<dbReference type="InterPro" id="IPR002921">
    <property type="entry name" value="Fungal_lipase-type"/>
</dbReference>
<dbReference type="EMBL" id="CAJNOC010000545">
    <property type="protein sequence ID" value="CAF0774680.1"/>
    <property type="molecule type" value="Genomic_DNA"/>
</dbReference>
<dbReference type="PANTHER" id="PTHR45856:SF21">
    <property type="entry name" value="FUNGAL LIPASE-LIKE DOMAIN-CONTAINING PROTEIN"/>
    <property type="match status" value="1"/>
</dbReference>